<evidence type="ECO:0000313" key="2">
    <source>
        <dbReference type="EMBL" id="SEO94615.1"/>
    </source>
</evidence>
<evidence type="ECO:0000259" key="1">
    <source>
        <dbReference type="Pfam" id="PF01636"/>
    </source>
</evidence>
<evidence type="ECO:0000313" key="3">
    <source>
        <dbReference type="Proteomes" id="UP000181951"/>
    </source>
</evidence>
<protein>
    <submittedName>
        <fullName evidence="2">Phosphotransferase enzyme family protein</fullName>
    </submittedName>
</protein>
<organism evidence="2 3">
    <name type="scientific">Actinacidiphila rubida</name>
    <dbReference type="NCBI Taxonomy" id="310780"/>
    <lineage>
        <taxon>Bacteria</taxon>
        <taxon>Bacillati</taxon>
        <taxon>Actinomycetota</taxon>
        <taxon>Actinomycetes</taxon>
        <taxon>Kitasatosporales</taxon>
        <taxon>Streptomycetaceae</taxon>
        <taxon>Actinacidiphila</taxon>
    </lineage>
</organism>
<dbReference type="AlphaFoldDB" id="A0A1H8TUU5"/>
<accession>A0A1H8TUU5</accession>
<dbReference type="SUPFAM" id="SSF56112">
    <property type="entry name" value="Protein kinase-like (PK-like)"/>
    <property type="match status" value="1"/>
</dbReference>
<reference evidence="2 3" key="1">
    <citation type="submission" date="2016-10" db="EMBL/GenBank/DDBJ databases">
        <authorList>
            <person name="de Groot N.N."/>
        </authorList>
    </citation>
    <scope>NUCLEOTIDE SEQUENCE [LARGE SCALE GENOMIC DNA]</scope>
    <source>
        <strain evidence="2 3">CGMCC 4.2026</strain>
    </source>
</reference>
<dbReference type="Pfam" id="PF01636">
    <property type="entry name" value="APH"/>
    <property type="match status" value="1"/>
</dbReference>
<dbReference type="Proteomes" id="UP000181951">
    <property type="component" value="Unassembled WGS sequence"/>
</dbReference>
<keyword evidence="3" id="KW-1185">Reference proteome</keyword>
<dbReference type="GO" id="GO:0016740">
    <property type="term" value="F:transferase activity"/>
    <property type="evidence" value="ECO:0007669"/>
    <property type="project" value="UniProtKB-KW"/>
</dbReference>
<feature type="domain" description="Aminoglycoside phosphotransferase" evidence="1">
    <location>
        <begin position="36"/>
        <end position="212"/>
    </location>
</feature>
<dbReference type="STRING" id="310780.SAMN05216267_105911"/>
<dbReference type="Gene3D" id="3.90.1200.10">
    <property type="match status" value="1"/>
</dbReference>
<name>A0A1H8TUU5_9ACTN</name>
<keyword evidence="2" id="KW-0808">Transferase</keyword>
<sequence>MAGVTGAVGEALRRRFGPLVPIHDKPLSAMWGACGGEAVLKVYRRIAPTERRDREAQASALARGWGVSAPAVRESGSQEDYSWLLLDAVATTAPQGTDTLRAFVQRTLALTAVLQQQPGPACAGPGWLSPEGSGQSNSDALLDQLSARCAGQAWWDRLSGSLATLNDEPPVYLHGDIKPEHFLDDGHTVHVVDWEAAARGPAACDGVDAAFHLLRDLIYADRPAWPLDSGRLPVTGPVAAWRFVRWLDRRRPDDLALVATTDLTGLIGAGDTPNVLRRLAQLITVARAAGVPR</sequence>
<proteinExistence type="predicted"/>
<gene>
    <name evidence="2" type="ORF">SAMN05216267_105911</name>
</gene>
<dbReference type="EMBL" id="FODD01000059">
    <property type="protein sequence ID" value="SEO94615.1"/>
    <property type="molecule type" value="Genomic_DNA"/>
</dbReference>
<dbReference type="InterPro" id="IPR011009">
    <property type="entry name" value="Kinase-like_dom_sf"/>
</dbReference>
<dbReference type="InterPro" id="IPR002575">
    <property type="entry name" value="Aminoglycoside_PTrfase"/>
</dbReference>